<keyword evidence="1" id="KW-0812">Transmembrane</keyword>
<reference evidence="3" key="1">
    <citation type="submission" date="2016-10" db="EMBL/GenBank/DDBJ databases">
        <authorList>
            <person name="Varghese N."/>
            <person name="Submissions S."/>
        </authorList>
    </citation>
    <scope>NUCLEOTIDE SEQUENCE [LARGE SCALE GENOMIC DNA]</scope>
    <source>
        <strain evidence="3">CGMCC 1.6444</strain>
    </source>
</reference>
<proteinExistence type="predicted"/>
<dbReference type="Proteomes" id="UP000199075">
    <property type="component" value="Unassembled WGS sequence"/>
</dbReference>
<evidence type="ECO:0000256" key="1">
    <source>
        <dbReference type="SAM" id="Phobius"/>
    </source>
</evidence>
<feature type="transmembrane region" description="Helical" evidence="1">
    <location>
        <begin position="47"/>
        <end position="66"/>
    </location>
</feature>
<dbReference type="AlphaFoldDB" id="A0A1H0DBS8"/>
<keyword evidence="1" id="KW-0472">Membrane</keyword>
<name>A0A1H0DBS8_9GAMM</name>
<gene>
    <name evidence="2" type="ORF">SAMN04487957_101348</name>
</gene>
<accession>A0A1H0DBS8</accession>
<sequence>MAPRASGSAGHRAFRRSPPWGVLGIVFVAMALKADALLASPGLLLEIAVPLLLLYAINLLLSTLMARA</sequence>
<feature type="transmembrane region" description="Helical" evidence="1">
    <location>
        <begin position="20"/>
        <end position="41"/>
    </location>
</feature>
<dbReference type="STRING" id="419597.SAMN04487957_101348"/>
<organism evidence="2 3">
    <name type="scientific">Halomonas shengliensis</name>
    <dbReference type="NCBI Taxonomy" id="419597"/>
    <lineage>
        <taxon>Bacteria</taxon>
        <taxon>Pseudomonadati</taxon>
        <taxon>Pseudomonadota</taxon>
        <taxon>Gammaproteobacteria</taxon>
        <taxon>Oceanospirillales</taxon>
        <taxon>Halomonadaceae</taxon>
        <taxon>Halomonas</taxon>
    </lineage>
</organism>
<dbReference type="EMBL" id="FNIV01000001">
    <property type="protein sequence ID" value="SDN67558.1"/>
    <property type="molecule type" value="Genomic_DNA"/>
</dbReference>
<keyword evidence="3" id="KW-1185">Reference proteome</keyword>
<evidence type="ECO:0000313" key="3">
    <source>
        <dbReference type="Proteomes" id="UP000199075"/>
    </source>
</evidence>
<evidence type="ECO:0000313" key="2">
    <source>
        <dbReference type="EMBL" id="SDN67558.1"/>
    </source>
</evidence>
<protein>
    <submittedName>
        <fullName evidence="2">Uncharacterized protein</fullName>
    </submittedName>
</protein>
<keyword evidence="1" id="KW-1133">Transmembrane helix</keyword>